<dbReference type="PROSITE" id="PS50043">
    <property type="entry name" value="HTH_LUXR_2"/>
    <property type="match status" value="1"/>
</dbReference>
<dbReference type="InterPro" id="IPR001789">
    <property type="entry name" value="Sig_transdc_resp-reg_receiver"/>
</dbReference>
<evidence type="ECO:0000259" key="6">
    <source>
        <dbReference type="PROSITE" id="PS50110"/>
    </source>
</evidence>
<dbReference type="InterPro" id="IPR058245">
    <property type="entry name" value="NreC/VraR/RcsB-like_REC"/>
</dbReference>
<dbReference type="SMART" id="SM00448">
    <property type="entry name" value="REC"/>
    <property type="match status" value="1"/>
</dbReference>
<gene>
    <name evidence="7" type="ORF">D5R93_00340</name>
</gene>
<feature type="compositionally biased region" description="Low complexity" evidence="4">
    <location>
        <begin position="154"/>
        <end position="164"/>
    </location>
</feature>
<keyword evidence="8" id="KW-1185">Reference proteome</keyword>
<evidence type="ECO:0000256" key="4">
    <source>
        <dbReference type="SAM" id="MobiDB-lite"/>
    </source>
</evidence>
<dbReference type="EMBL" id="CP032514">
    <property type="protein sequence ID" value="AYD88893.1"/>
    <property type="molecule type" value="Genomic_DNA"/>
</dbReference>
<dbReference type="SUPFAM" id="SSF52172">
    <property type="entry name" value="CheY-like"/>
    <property type="match status" value="1"/>
</dbReference>
<name>A0ABN5PMQ6_9ACTO</name>
<evidence type="ECO:0000313" key="8">
    <source>
        <dbReference type="Proteomes" id="UP000273001"/>
    </source>
</evidence>
<organism evidence="7 8">
    <name type="scientific">Actinomyces lilanjuaniae</name>
    <dbReference type="NCBI Taxonomy" id="2321394"/>
    <lineage>
        <taxon>Bacteria</taxon>
        <taxon>Bacillati</taxon>
        <taxon>Actinomycetota</taxon>
        <taxon>Actinomycetes</taxon>
        <taxon>Actinomycetales</taxon>
        <taxon>Actinomycetaceae</taxon>
        <taxon>Actinomyces</taxon>
    </lineage>
</organism>
<feature type="modified residue" description="4-aspartylphosphate" evidence="3">
    <location>
        <position position="65"/>
    </location>
</feature>
<dbReference type="InterPro" id="IPR016032">
    <property type="entry name" value="Sig_transdc_resp-reg_C-effctor"/>
</dbReference>
<dbReference type="GO" id="GO:0003677">
    <property type="term" value="F:DNA binding"/>
    <property type="evidence" value="ECO:0007669"/>
    <property type="project" value="UniProtKB-KW"/>
</dbReference>
<evidence type="ECO:0000256" key="1">
    <source>
        <dbReference type="ARBA" id="ARBA00022553"/>
    </source>
</evidence>
<dbReference type="PROSITE" id="PS50110">
    <property type="entry name" value="RESPONSE_REGULATORY"/>
    <property type="match status" value="1"/>
</dbReference>
<dbReference type="Pfam" id="PF00072">
    <property type="entry name" value="Response_reg"/>
    <property type="match status" value="1"/>
</dbReference>
<evidence type="ECO:0000259" key="5">
    <source>
        <dbReference type="PROSITE" id="PS50043"/>
    </source>
</evidence>
<keyword evidence="2 7" id="KW-0238">DNA-binding</keyword>
<dbReference type="CDD" id="cd17535">
    <property type="entry name" value="REC_NarL-like"/>
    <property type="match status" value="1"/>
</dbReference>
<reference evidence="7 8" key="1">
    <citation type="submission" date="2018-09" db="EMBL/GenBank/DDBJ databases">
        <authorList>
            <person name="Li J."/>
        </authorList>
    </citation>
    <scope>NUCLEOTIDE SEQUENCE [LARGE SCALE GENOMIC DNA]</scope>
    <source>
        <strain evidence="7 8">2129</strain>
    </source>
</reference>
<dbReference type="PANTHER" id="PTHR43214">
    <property type="entry name" value="TWO-COMPONENT RESPONSE REGULATOR"/>
    <property type="match status" value="1"/>
</dbReference>
<evidence type="ECO:0000313" key="7">
    <source>
        <dbReference type="EMBL" id="AYD88893.1"/>
    </source>
</evidence>
<dbReference type="PANTHER" id="PTHR43214:SF42">
    <property type="entry name" value="TRANSCRIPTIONAL REGULATORY PROTEIN DESR"/>
    <property type="match status" value="1"/>
</dbReference>
<dbReference type="Proteomes" id="UP000273001">
    <property type="component" value="Chromosome"/>
</dbReference>
<proteinExistence type="predicted"/>
<dbReference type="CDD" id="cd06170">
    <property type="entry name" value="LuxR_C_like"/>
    <property type="match status" value="1"/>
</dbReference>
<dbReference type="Pfam" id="PF00196">
    <property type="entry name" value="GerE"/>
    <property type="match status" value="1"/>
</dbReference>
<dbReference type="RefSeq" id="WP_120203087.1">
    <property type="nucleotide sequence ID" value="NZ_CP032514.1"/>
</dbReference>
<sequence>MTSTETTATISIGIADDDPLVRRTLTGLLSGTGQVHVAWTAKDGQEALELIRSPDTPPVQALLLDVQMPRTDGLVLTQILHKEVPDLAVLILTAFATDSVMEKAMAAGVRGVVAKDDDIGSLVGAIQQAVAGNFVMSPTCSAVVAEHLRPDGAHSTSHSSPSSPGKSQQHASAALPSGVTLTAREQEILALLAESLTNKQIARRLTLSQATVKAHVSAIIAKLGVRDRVGAVVYALNNHLL</sequence>
<evidence type="ECO:0000256" key="3">
    <source>
        <dbReference type="PROSITE-ProRule" id="PRU00169"/>
    </source>
</evidence>
<accession>A0ABN5PMQ6</accession>
<feature type="region of interest" description="Disordered" evidence="4">
    <location>
        <begin position="151"/>
        <end position="176"/>
    </location>
</feature>
<feature type="domain" description="HTH luxR-type" evidence="5">
    <location>
        <begin position="174"/>
        <end position="239"/>
    </location>
</feature>
<dbReference type="InterPro" id="IPR000792">
    <property type="entry name" value="Tscrpt_reg_LuxR_C"/>
</dbReference>
<dbReference type="InterPro" id="IPR039420">
    <property type="entry name" value="WalR-like"/>
</dbReference>
<dbReference type="SUPFAM" id="SSF46894">
    <property type="entry name" value="C-terminal effector domain of the bipartite response regulators"/>
    <property type="match status" value="1"/>
</dbReference>
<dbReference type="Gene3D" id="3.40.50.2300">
    <property type="match status" value="1"/>
</dbReference>
<keyword evidence="1 3" id="KW-0597">Phosphoprotein</keyword>
<feature type="domain" description="Response regulatory" evidence="6">
    <location>
        <begin position="11"/>
        <end position="130"/>
    </location>
</feature>
<dbReference type="PRINTS" id="PR00038">
    <property type="entry name" value="HTHLUXR"/>
</dbReference>
<evidence type="ECO:0000256" key="2">
    <source>
        <dbReference type="ARBA" id="ARBA00023125"/>
    </source>
</evidence>
<protein>
    <submittedName>
        <fullName evidence="7">DNA-binding response regulator</fullName>
    </submittedName>
</protein>
<dbReference type="InterPro" id="IPR011006">
    <property type="entry name" value="CheY-like_superfamily"/>
</dbReference>
<dbReference type="SMART" id="SM00421">
    <property type="entry name" value="HTH_LUXR"/>
    <property type="match status" value="1"/>
</dbReference>